<name>A0ABR4BIU3_9LECA</name>
<evidence type="ECO:0000313" key="3">
    <source>
        <dbReference type="Proteomes" id="UP001590951"/>
    </source>
</evidence>
<reference evidence="2 3" key="1">
    <citation type="submission" date="2024-09" db="EMBL/GenBank/DDBJ databases">
        <title>Rethinking Asexuality: The Enigmatic Case of Functional Sexual Genes in Lepraria (Stereocaulaceae).</title>
        <authorList>
            <person name="Doellman M."/>
            <person name="Sun Y."/>
            <person name="Barcenas-Pena A."/>
            <person name="Lumbsch H.T."/>
            <person name="Grewe F."/>
        </authorList>
    </citation>
    <scope>NUCLEOTIDE SEQUENCE [LARGE SCALE GENOMIC DNA]</scope>
    <source>
        <strain evidence="2 3">Grewe 0041</strain>
    </source>
</reference>
<evidence type="ECO:0000313" key="2">
    <source>
        <dbReference type="EMBL" id="KAL2057573.1"/>
    </source>
</evidence>
<evidence type="ECO:0000256" key="1">
    <source>
        <dbReference type="SAM" id="MobiDB-lite"/>
    </source>
</evidence>
<dbReference type="EMBL" id="JBHFEH010000004">
    <property type="protein sequence ID" value="KAL2057573.1"/>
    <property type="molecule type" value="Genomic_DNA"/>
</dbReference>
<gene>
    <name evidence="2" type="ORF">ABVK25_001957</name>
</gene>
<feature type="region of interest" description="Disordered" evidence="1">
    <location>
        <begin position="128"/>
        <end position="152"/>
    </location>
</feature>
<proteinExistence type="predicted"/>
<keyword evidence="3" id="KW-1185">Reference proteome</keyword>
<comment type="caution">
    <text evidence="2">The sequence shown here is derived from an EMBL/GenBank/DDBJ whole genome shotgun (WGS) entry which is preliminary data.</text>
</comment>
<feature type="compositionally biased region" description="Polar residues" evidence="1">
    <location>
        <begin position="128"/>
        <end position="148"/>
    </location>
</feature>
<organism evidence="2 3">
    <name type="scientific">Lepraria finkii</name>
    <dbReference type="NCBI Taxonomy" id="1340010"/>
    <lineage>
        <taxon>Eukaryota</taxon>
        <taxon>Fungi</taxon>
        <taxon>Dikarya</taxon>
        <taxon>Ascomycota</taxon>
        <taxon>Pezizomycotina</taxon>
        <taxon>Lecanoromycetes</taxon>
        <taxon>OSLEUM clade</taxon>
        <taxon>Lecanoromycetidae</taxon>
        <taxon>Lecanorales</taxon>
        <taxon>Lecanorineae</taxon>
        <taxon>Stereocaulaceae</taxon>
        <taxon>Lepraria</taxon>
    </lineage>
</organism>
<sequence length="174" mass="19465">MKANETLETHTGRIVLDDEGQKMLFVRMLCNGHGNEVYILFLKKVDNVDDDDMVLTEGAREKLGMRVENLETRSKRTFAARNTLIIHNQPYPTKQPPISTMPPNTSSTAVPAININIAYAFVHSSVTAEDPTGNQPGSSIHITDSSPEPENDGPIYCTADFQWRALYSTIRMRL</sequence>
<accession>A0ABR4BIU3</accession>
<dbReference type="Proteomes" id="UP001590951">
    <property type="component" value="Unassembled WGS sequence"/>
</dbReference>
<protein>
    <submittedName>
        <fullName evidence="2">Uncharacterized protein</fullName>
    </submittedName>
</protein>